<dbReference type="FunFam" id="1.20.1110.10:FF:000001">
    <property type="entry name" value="Calcium-transporting ATPase"/>
    <property type="match status" value="1"/>
</dbReference>
<gene>
    <name evidence="22 24" type="primary">ATP2B2</name>
</gene>
<dbReference type="RefSeq" id="XP_020924987.1">
    <property type="nucleotide sequence ID" value="XM_021069328.1"/>
</dbReference>
<dbReference type="GO" id="GO:0005524">
    <property type="term" value="F:ATP binding"/>
    <property type="evidence" value="ECO:0007669"/>
    <property type="project" value="UniProtKB-KW"/>
</dbReference>
<dbReference type="InterPro" id="IPR023299">
    <property type="entry name" value="ATPase_P-typ_cyto_dom_N"/>
</dbReference>
<evidence type="ECO:0000256" key="7">
    <source>
        <dbReference type="ARBA" id="ARBA00022692"/>
    </source>
</evidence>
<keyword evidence="3 18" id="KW-0813">Transport</keyword>
<dbReference type="EMBL" id="DQIR01165120">
    <property type="protein sequence ID" value="HDB20597.1"/>
    <property type="molecule type" value="Transcribed_RNA"/>
</dbReference>
<evidence type="ECO:0000256" key="14">
    <source>
        <dbReference type="ARBA" id="ARBA00022967"/>
    </source>
</evidence>
<evidence type="ECO:0000256" key="6">
    <source>
        <dbReference type="ARBA" id="ARBA00022568"/>
    </source>
</evidence>
<dbReference type="PaxDb" id="9823-ENSSSCP00000012333"/>
<feature type="transmembrane region" description="Helical" evidence="18">
    <location>
        <begin position="443"/>
        <end position="469"/>
    </location>
</feature>
<dbReference type="KEGG" id="ssc:100625418"/>
<feature type="compositionally biased region" description="Basic and acidic residues" evidence="19">
    <location>
        <begin position="296"/>
        <end position="308"/>
    </location>
</feature>
<feature type="transmembrane region" description="Helical" evidence="18">
    <location>
        <begin position="151"/>
        <end position="170"/>
    </location>
</feature>
<organism evidence="22 23">
    <name type="scientific">Sus scrofa</name>
    <name type="common">Pig</name>
    <dbReference type="NCBI Taxonomy" id="9823"/>
    <lineage>
        <taxon>Eukaryota</taxon>
        <taxon>Metazoa</taxon>
        <taxon>Chordata</taxon>
        <taxon>Craniata</taxon>
        <taxon>Vertebrata</taxon>
        <taxon>Euteleostomi</taxon>
        <taxon>Mammalia</taxon>
        <taxon>Eutheria</taxon>
        <taxon>Laurasiatheria</taxon>
        <taxon>Artiodactyla</taxon>
        <taxon>Suina</taxon>
        <taxon>Suidae</taxon>
        <taxon>Sus</taxon>
    </lineage>
</organism>
<name>A0A287B705_PIG</name>
<dbReference type="VGNC" id="VGNC:85649">
    <property type="gene designation" value="ATP2B2"/>
</dbReference>
<feature type="transmembrane region" description="Helical" evidence="18">
    <location>
        <begin position="98"/>
        <end position="121"/>
    </location>
</feature>
<dbReference type="GO" id="GO:1905059">
    <property type="term" value="F:P-type calcium transporter activity involved in regulation of postsynaptic cytosolic calcium ion concentration"/>
    <property type="evidence" value="ECO:0007669"/>
    <property type="project" value="Ensembl"/>
</dbReference>
<dbReference type="SUPFAM" id="SSF81665">
    <property type="entry name" value="Calcium ATPase, transmembrane domain M"/>
    <property type="match status" value="1"/>
</dbReference>
<dbReference type="FunFam" id="3.40.1110.10:FF:000032">
    <property type="entry name" value="Calcium-transporting ATPase"/>
    <property type="match status" value="1"/>
</dbReference>
<dbReference type="GeneID" id="100625418"/>
<dbReference type="PRINTS" id="PR00119">
    <property type="entry name" value="CATATPASE"/>
</dbReference>
<dbReference type="GO" id="GO:0098978">
    <property type="term" value="C:glutamatergic synapse"/>
    <property type="evidence" value="ECO:0007669"/>
    <property type="project" value="Ensembl"/>
</dbReference>
<keyword evidence="6 18" id="KW-0109">Calcium transport</keyword>
<dbReference type="Pfam" id="PF08282">
    <property type="entry name" value="Hydrolase_3"/>
    <property type="match status" value="1"/>
</dbReference>
<evidence type="ECO:0000256" key="19">
    <source>
        <dbReference type="SAM" id="MobiDB-lite"/>
    </source>
</evidence>
<evidence type="ECO:0000256" key="2">
    <source>
        <dbReference type="ARBA" id="ARBA00006124"/>
    </source>
</evidence>
<feature type="transmembrane region" description="Helical" evidence="18">
    <location>
        <begin position="1031"/>
        <end position="1051"/>
    </location>
</feature>
<dbReference type="Pfam" id="PF13246">
    <property type="entry name" value="Cation_ATPase"/>
    <property type="match status" value="1"/>
</dbReference>
<comment type="function">
    <text evidence="18">Catalyzes the hydrolysis of ATP coupled with the transport of calcium.</text>
</comment>
<dbReference type="RefSeq" id="XP_020924982.1">
    <property type="nucleotide sequence ID" value="XM_021069323.1"/>
</dbReference>
<evidence type="ECO:0007829" key="25">
    <source>
        <dbReference type="PeptideAtlas" id="A0A287B705"/>
    </source>
</evidence>
<dbReference type="Reactome" id="R-SSC-936837">
    <property type="pathway name" value="Ion transport by P-type ATPases"/>
</dbReference>
<feature type="compositionally biased region" description="Low complexity" evidence="19">
    <location>
        <begin position="314"/>
        <end position="328"/>
    </location>
</feature>
<evidence type="ECO:0000256" key="5">
    <source>
        <dbReference type="ARBA" id="ARBA00022553"/>
    </source>
</evidence>
<keyword evidence="8" id="KW-0479">Metal-binding</keyword>
<dbReference type="InterPro" id="IPR006068">
    <property type="entry name" value="ATPase_P-typ_cation-transptr_C"/>
</dbReference>
<dbReference type="NCBIfam" id="TIGR01517">
    <property type="entry name" value="ATPase-IIB_Ca"/>
    <property type="match status" value="1"/>
</dbReference>
<feature type="transmembrane region" description="Helical" evidence="18">
    <location>
        <begin position="402"/>
        <end position="423"/>
    </location>
</feature>
<evidence type="ECO:0000256" key="1">
    <source>
        <dbReference type="ARBA" id="ARBA00004651"/>
    </source>
</evidence>
<dbReference type="InterPro" id="IPR023214">
    <property type="entry name" value="HAD_sf"/>
</dbReference>
<comment type="similarity">
    <text evidence="2 18">Belongs to the cation transport ATPase (P-type) (TC 3.A.3) family. Type IIB subfamily.</text>
</comment>
<dbReference type="Ensembl" id="ENSSSCT00000061352.3">
    <property type="protein sequence ID" value="ENSSSCP00000052302.2"/>
    <property type="gene ID" value="ENSSSCG00000023084.4"/>
</dbReference>
<evidence type="ECO:0000313" key="23">
    <source>
        <dbReference type="Proteomes" id="UP000008227"/>
    </source>
</evidence>
<dbReference type="RefSeq" id="XP_020924980.1">
    <property type="nucleotide sequence ID" value="XM_021069321.1"/>
</dbReference>
<dbReference type="InterPro" id="IPR023298">
    <property type="entry name" value="ATPase_P-typ_TM_dom_sf"/>
</dbReference>
<keyword evidence="4" id="KW-1003">Cell membrane</keyword>
<dbReference type="PRINTS" id="PR00121">
    <property type="entry name" value="NAKATPASE"/>
</dbReference>
<evidence type="ECO:0000256" key="17">
    <source>
        <dbReference type="ARBA" id="ARBA00023136"/>
    </source>
</evidence>
<evidence type="ECO:0000256" key="15">
    <source>
        <dbReference type="ARBA" id="ARBA00022989"/>
    </source>
</evidence>
<keyword evidence="15 18" id="KW-1133">Transmembrane helix</keyword>
<evidence type="ECO:0000256" key="9">
    <source>
        <dbReference type="ARBA" id="ARBA00022741"/>
    </source>
</evidence>
<feature type="transmembrane region" description="Helical" evidence="18">
    <location>
        <begin position="1063"/>
        <end position="1084"/>
    </location>
</feature>
<dbReference type="InterPro" id="IPR004014">
    <property type="entry name" value="ATPase_P-typ_cation-transptr_N"/>
</dbReference>
<dbReference type="GO" id="GO:0005737">
    <property type="term" value="C:cytoplasm"/>
    <property type="evidence" value="ECO:0007669"/>
    <property type="project" value="Ensembl"/>
</dbReference>
<dbReference type="Proteomes" id="UP000008227">
    <property type="component" value="Chromosome 13"/>
</dbReference>
<keyword evidence="25" id="KW-1267">Proteomics identification</keyword>
<dbReference type="Bgee" id="ENSSSCG00000023084">
    <property type="expression patterns" value="Expressed in prefrontal cortex and 25 other cell types or tissues"/>
</dbReference>
<feature type="compositionally biased region" description="Polar residues" evidence="19">
    <location>
        <begin position="1197"/>
        <end position="1219"/>
    </location>
</feature>
<dbReference type="InterPro" id="IPR059000">
    <property type="entry name" value="ATPase_P-type_domA"/>
</dbReference>
<dbReference type="GO" id="GO:0005516">
    <property type="term" value="F:calmodulin binding"/>
    <property type="evidence" value="ECO:0007669"/>
    <property type="project" value="UniProtKB-KW"/>
</dbReference>
<dbReference type="PROSITE" id="PS00154">
    <property type="entry name" value="ATPASE_E1_E2"/>
    <property type="match status" value="1"/>
</dbReference>
<keyword evidence="16 18" id="KW-0406">Ion transport</keyword>
<keyword evidence="12" id="KW-0460">Magnesium</keyword>
<evidence type="ECO:0000259" key="20">
    <source>
        <dbReference type="SMART" id="SM00831"/>
    </source>
</evidence>
<dbReference type="AlphaFoldDB" id="A0A287B705"/>
<dbReference type="InterPro" id="IPR036412">
    <property type="entry name" value="HAD-like_sf"/>
</dbReference>
<accession>A0A287B705</accession>
<dbReference type="RefSeq" id="XP_020924983.1">
    <property type="nucleotide sequence ID" value="XM_021069324.1"/>
</dbReference>
<dbReference type="GO" id="GO:0051480">
    <property type="term" value="P:regulation of cytosolic calcium ion concentration"/>
    <property type="evidence" value="ECO:0000318"/>
    <property type="project" value="GO_Central"/>
</dbReference>
<proteinExistence type="evidence at protein level"/>
<comment type="subcellular location">
    <subcellularLocation>
        <location evidence="1">Cell membrane</location>
        <topology evidence="1">Multi-pass membrane protein</topology>
    </subcellularLocation>
    <subcellularLocation>
        <location evidence="18">Membrane</location>
        <topology evidence="18">Multi-pass membrane protein</topology>
    </subcellularLocation>
</comment>
<dbReference type="NCBIfam" id="TIGR01494">
    <property type="entry name" value="ATPase_P-type"/>
    <property type="match status" value="3"/>
</dbReference>
<evidence type="ECO:0000256" key="8">
    <source>
        <dbReference type="ARBA" id="ARBA00022723"/>
    </source>
</evidence>
<evidence type="ECO:0000256" key="3">
    <source>
        <dbReference type="ARBA" id="ARBA00022448"/>
    </source>
</evidence>
<evidence type="ECO:0000256" key="16">
    <source>
        <dbReference type="ARBA" id="ARBA00023065"/>
    </source>
</evidence>
<keyword evidence="5" id="KW-0597">Phosphoprotein</keyword>
<dbReference type="InterPro" id="IPR001757">
    <property type="entry name" value="P_typ_ATPase"/>
</dbReference>
<feature type="domain" description="Cation-transporting P-type ATPase N-terminal" evidence="20">
    <location>
        <begin position="47"/>
        <end position="123"/>
    </location>
</feature>
<dbReference type="Reactome" id="R-SSC-5578775">
    <property type="pathway name" value="Ion homeostasis"/>
</dbReference>
<dbReference type="FunFam" id="1.20.1110.10:FF:000008">
    <property type="entry name" value="Calcium-transporting ATPase"/>
    <property type="match status" value="1"/>
</dbReference>
<evidence type="ECO:0000256" key="10">
    <source>
        <dbReference type="ARBA" id="ARBA00022837"/>
    </source>
</evidence>
<evidence type="ECO:0000313" key="22">
    <source>
        <dbReference type="Ensembl" id="ENSSSCP00000052302.2"/>
    </source>
</evidence>
<dbReference type="GO" id="GO:0098839">
    <property type="term" value="C:postsynaptic density membrane"/>
    <property type="evidence" value="ECO:0000318"/>
    <property type="project" value="GO_Central"/>
</dbReference>
<dbReference type="SUPFAM" id="SSF81653">
    <property type="entry name" value="Calcium ATPase, transduction domain A"/>
    <property type="match status" value="1"/>
</dbReference>
<dbReference type="GO" id="GO:0046872">
    <property type="term" value="F:metal ion binding"/>
    <property type="evidence" value="ECO:0007669"/>
    <property type="project" value="UniProtKB-KW"/>
</dbReference>
<reference evidence="23" key="1">
    <citation type="submission" date="2009-11" db="EMBL/GenBank/DDBJ databases">
        <authorList>
            <consortium name="Porcine genome sequencing project"/>
        </authorList>
    </citation>
    <scope>NUCLEOTIDE SEQUENCE [LARGE SCALE GENOMIC DNA]</scope>
    <source>
        <strain evidence="23">Duroc</strain>
    </source>
</reference>
<keyword evidence="10 18" id="KW-0106">Calcium</keyword>
<comment type="catalytic activity">
    <reaction evidence="18">
        <text>Ca(2+)(in) + ATP + H2O = Ca(2+)(out) + ADP + phosphate + H(+)</text>
        <dbReference type="Rhea" id="RHEA:18105"/>
        <dbReference type="ChEBI" id="CHEBI:15377"/>
        <dbReference type="ChEBI" id="CHEBI:15378"/>
        <dbReference type="ChEBI" id="CHEBI:29108"/>
        <dbReference type="ChEBI" id="CHEBI:30616"/>
        <dbReference type="ChEBI" id="CHEBI:43474"/>
        <dbReference type="ChEBI" id="CHEBI:456216"/>
        <dbReference type="EC" id="7.2.2.10"/>
    </reaction>
</comment>
<feature type="compositionally biased region" description="Low complexity" evidence="19">
    <location>
        <begin position="1220"/>
        <end position="1234"/>
    </location>
</feature>
<dbReference type="EC" id="7.2.2.10" evidence="18"/>
<dbReference type="GO" id="GO:0007605">
    <property type="term" value="P:sensory perception of sound"/>
    <property type="evidence" value="ECO:0007669"/>
    <property type="project" value="Ensembl"/>
</dbReference>
<dbReference type="InterPro" id="IPR044492">
    <property type="entry name" value="P_typ_ATPase_HD_dom"/>
</dbReference>
<evidence type="ECO:0000256" key="11">
    <source>
        <dbReference type="ARBA" id="ARBA00022840"/>
    </source>
</evidence>
<dbReference type="RefSeq" id="XP_020924981.1">
    <property type="nucleotide sequence ID" value="XM_021069322.1"/>
</dbReference>
<dbReference type="SFLD" id="SFLDS00003">
    <property type="entry name" value="Haloacid_Dehalogenase"/>
    <property type="match status" value="1"/>
</dbReference>
<keyword evidence="13" id="KW-0112">Calmodulin-binding</keyword>
<dbReference type="Gene3D" id="3.40.50.1000">
    <property type="entry name" value="HAD superfamily/HAD-like"/>
    <property type="match status" value="1"/>
</dbReference>
<evidence type="ECO:0000256" key="4">
    <source>
        <dbReference type="ARBA" id="ARBA00022475"/>
    </source>
</evidence>
<comment type="caution">
    <text evidence="18">Lacks conserved residue(s) required for the propagation of feature annotation.</text>
</comment>
<evidence type="ECO:0000256" key="13">
    <source>
        <dbReference type="ARBA" id="ARBA00022860"/>
    </source>
</evidence>
<dbReference type="Gene3D" id="1.20.1110.10">
    <property type="entry name" value="Calcium-transporting ATPase, transmembrane domain"/>
    <property type="match status" value="3"/>
</dbReference>
<sequence>MGDMTNSDFYSKNQRNESSHGGDFGCTMEELRSLMELRGTEAVVKIKETYGDTDAICRRLKTSPVEGLPGTAPDLEKRKQIFGQNFIPPKKPKTFLQLVWEALQDVTLIILEIAAIISLGLSFYHPPGENNEGCATAQGGAEDEGEAEAGWIEGAAILLSVICVVLVTAFNDWSKEKQFRGLQSRIEQEQKFTVVRAGQVVQIPVAEIVVGDIAQVKYGDLLPADGLFIQGNDLKIDESSLTGESDQVRKSVDKDPMLLSGTHVMEGSGRMVVTAVGVNSQTGIIFTLLGAGGEEEEKKDKKGVKKGDGLQLPAADGAAGSNAADSANTSLVNGKMQDGNVDASQSKAKQQDGAAAMEMQPLKSAEGGDADDKKKANMHKKEKSVLQGKLTKLAVQIGKAGLVMSAITVIILVLYFTVDTFVVNKKPWLPECTPVYVQYFVKFFIIGVTVLVVAVPEGLPLAVTISLAYSVKKMMKDNNLVRHLDACETMGNATAICSDKTGTLTTNRMTVVQAYVGDVHYKEIPDPSSINAKTMELLVNAIAINSAYTTKILPPEKEGALPRQVGNKTECGLLGFVLDLKQDYEPVRTQMPEEKLYKVYTFNSVRKSMSTVIKLPDESFRMYSKGASEIVLKKCCKILNGAGEPRVFRPRDRDEMVKKVIEPMACDGLRTICVAFRDFPSSPEPDWDNENDILNDLTCICVVGIEDPVRPEVPEAIRKCQRAGITVRMVTGDNINTARAIAIKCGIIHPGEDFLCLEGKEFNRRIRNEKGEIEQERIDKIWPKLRVLARSSPTDKHTLVKGIIDSTHTEQRQVVAVTGDGTNDGPALKKADVGFAMGIAGTDVAKEASDIILTDDNFSSIVKAVMWGRNVYDSISKFLQFQLTVNVVAVIVAFTGACITQDSPLKAVQMLWVNLIMDTFASLALATEPPTETLLLRKPYGRNKPLISRTMMKNILGHAVYQLTLIFTLLFVGEKMFQIDSGRNAPLHSPPSEHYTIIFNTFVMMQLFNEINARKIHGERNVFDGIFRNPIFCTIVLGTFAIQIVIVQFGGKPFSCSPLQLDQWMWCIFIGLGELVWGQVIATIPTSRLKFLKEAGRLTQKEEIPEEELNEDVEEIDHAERELRRGQILWFRGLNRIQTQIRVVKAFRSSLYEGLEKPESRTSIHNFMAHPEFRIEDSQPHIPLIDDTDLEEDAALKQNSSPPTSLNKNNSAIDSGINLTTDTSKSATSSSPGSPIHSLETSL</sequence>
<dbReference type="GO" id="GO:0005388">
    <property type="term" value="F:P-type calcium transporter activity"/>
    <property type="evidence" value="ECO:0000318"/>
    <property type="project" value="GO_Central"/>
</dbReference>
<feature type="transmembrane region" description="Helical" evidence="18">
    <location>
        <begin position="955"/>
        <end position="973"/>
    </location>
</feature>
<dbReference type="CDD" id="cd02081">
    <property type="entry name" value="P-type_ATPase_Ca_PMCA-like"/>
    <property type="match status" value="1"/>
</dbReference>
<dbReference type="Pfam" id="PF00689">
    <property type="entry name" value="Cation_ATPase_C"/>
    <property type="match status" value="1"/>
</dbReference>
<dbReference type="OrthoDB" id="116380at2759"/>
<feature type="region of interest" description="Disordered" evidence="19">
    <location>
        <begin position="1195"/>
        <end position="1243"/>
    </location>
</feature>
<dbReference type="SUPFAM" id="SSF56784">
    <property type="entry name" value="HAD-like"/>
    <property type="match status" value="1"/>
</dbReference>
<dbReference type="Pfam" id="PF12424">
    <property type="entry name" value="ATP_Ca_trans_C"/>
    <property type="match status" value="1"/>
</dbReference>
<dbReference type="SFLD" id="SFLDF00027">
    <property type="entry name" value="p-type_atpase"/>
    <property type="match status" value="1"/>
</dbReference>
<evidence type="ECO:0000256" key="12">
    <source>
        <dbReference type="ARBA" id="ARBA00022842"/>
    </source>
</evidence>
<feature type="compositionally biased region" description="Polar residues" evidence="19">
    <location>
        <begin position="1"/>
        <end position="13"/>
    </location>
</feature>
<evidence type="ECO:0000313" key="24">
    <source>
        <dbReference type="VGNC" id="VGNC:85649"/>
    </source>
</evidence>
<dbReference type="GO" id="GO:0098982">
    <property type="term" value="C:GABA-ergic synapse"/>
    <property type="evidence" value="ECO:0007669"/>
    <property type="project" value="Ensembl"/>
</dbReference>
<dbReference type="SMART" id="SM00831">
    <property type="entry name" value="Cation_ATPase_N"/>
    <property type="match status" value="1"/>
</dbReference>
<evidence type="ECO:0000313" key="21">
    <source>
        <dbReference type="EMBL" id="HDB20597.1"/>
    </source>
</evidence>
<dbReference type="GO" id="GO:0005886">
    <property type="term" value="C:plasma membrane"/>
    <property type="evidence" value="ECO:0000318"/>
    <property type="project" value="GO_Central"/>
</dbReference>
<dbReference type="Gene3D" id="3.40.1110.10">
    <property type="entry name" value="Calcium-transporting ATPase, cytoplasmic domain N"/>
    <property type="match status" value="1"/>
</dbReference>
<dbReference type="ExpressionAtlas" id="A0A287B705">
    <property type="expression patterns" value="baseline and differential"/>
</dbReference>
<keyword evidence="7 18" id="KW-0812">Transmembrane</keyword>
<accession>A0A481AYZ5</accession>
<dbReference type="GO" id="GO:0016887">
    <property type="term" value="F:ATP hydrolysis activity"/>
    <property type="evidence" value="ECO:0007669"/>
    <property type="project" value="InterPro"/>
</dbReference>
<dbReference type="Pfam" id="PF00122">
    <property type="entry name" value="E1-E2_ATPase"/>
    <property type="match status" value="1"/>
</dbReference>
<dbReference type="SFLD" id="SFLDG00002">
    <property type="entry name" value="C1.7:_P-type_atpase_like"/>
    <property type="match status" value="1"/>
</dbReference>
<protein>
    <recommendedName>
        <fullName evidence="18">Calcium-transporting ATPase</fullName>
        <ecNumber evidence="18">7.2.2.10</ecNumber>
    </recommendedName>
</protein>
<dbReference type="FunFam" id="3.40.50.1000:FF:000007">
    <property type="entry name" value="Calcium-transporting ATPase"/>
    <property type="match status" value="1"/>
</dbReference>
<keyword evidence="14" id="KW-1278">Translocase</keyword>
<dbReference type="InterPro" id="IPR006408">
    <property type="entry name" value="P-type_ATPase_IIB"/>
</dbReference>
<dbReference type="Gene3D" id="2.70.150.10">
    <property type="entry name" value="Calcium-transporting ATPase, cytoplasmic transduction domain A"/>
    <property type="match status" value="1"/>
</dbReference>
<dbReference type="GeneTree" id="ENSGT00940000161461"/>
<reference evidence="21" key="2">
    <citation type="journal article" date="2019" name="PeerJ">
        <title>Genes of the pig, Sus scrofa, reconstructed with EvidentialGene.</title>
        <authorList>
            <person name="Gilbert D.G."/>
        </authorList>
    </citation>
    <scope>NUCLEOTIDE SEQUENCE</scope>
</reference>
<dbReference type="PANTHER" id="PTHR24093">
    <property type="entry name" value="CATION TRANSPORTING ATPASE"/>
    <property type="match status" value="1"/>
</dbReference>
<keyword evidence="23" id="KW-1185">Reference proteome</keyword>
<dbReference type="FunFam" id="2.70.150.10:FF:000001">
    <property type="entry name" value="Calcium-transporting ATPase"/>
    <property type="match status" value="1"/>
</dbReference>
<dbReference type="SUPFAM" id="SSF81660">
    <property type="entry name" value="Metal cation-transporting ATPase, ATP-binding domain N"/>
    <property type="match status" value="1"/>
</dbReference>
<dbReference type="CTD" id="491"/>
<keyword evidence="11 18" id="KW-0067">ATP-binding</keyword>
<feature type="region of interest" description="Disordered" evidence="19">
    <location>
        <begin position="296"/>
        <end position="374"/>
    </location>
</feature>
<dbReference type="EMBL" id="DQIR01294433">
    <property type="protein sequence ID" value="HDC49911.1"/>
    <property type="molecule type" value="Transcribed_RNA"/>
</dbReference>
<dbReference type="PANTHER" id="PTHR24093:SF377">
    <property type="entry name" value="PLASMA MEMBRANE CALCIUM-TRANSPORTING ATPASE 2"/>
    <property type="match status" value="1"/>
</dbReference>
<evidence type="ECO:0000256" key="18">
    <source>
        <dbReference type="RuleBase" id="RU361146"/>
    </source>
</evidence>
<dbReference type="InterPro" id="IPR008250">
    <property type="entry name" value="ATPase_P-typ_transduc_dom_A_sf"/>
</dbReference>
<keyword evidence="17 18" id="KW-0472">Membrane</keyword>
<dbReference type="InterPro" id="IPR018303">
    <property type="entry name" value="ATPase_P-typ_P_site"/>
</dbReference>
<dbReference type="RefSeq" id="XP_020924985.1">
    <property type="nucleotide sequence ID" value="XM_021069326.1"/>
</dbReference>
<keyword evidence="9 18" id="KW-0547">Nucleotide-binding</keyword>
<dbReference type="RefSeq" id="XP_020924984.1">
    <property type="nucleotide sequence ID" value="XM_021069325.1"/>
</dbReference>
<reference evidence="22" key="4">
    <citation type="submission" date="2025-05" db="UniProtKB">
        <authorList>
            <consortium name="Ensembl"/>
        </authorList>
    </citation>
    <scope>IDENTIFICATION</scope>
</reference>
<dbReference type="Reactome" id="R-SSC-418359">
    <property type="pathway name" value="Reduction of cytosolic Ca++ levels"/>
</dbReference>
<dbReference type="Pfam" id="PF00690">
    <property type="entry name" value="Cation_ATPase_N"/>
    <property type="match status" value="1"/>
</dbReference>
<reference evidence="22" key="3">
    <citation type="journal article" date="2020" name="Gigascience">
        <title>An improved pig reference genome sequence to enable pig genetics and genomics research.</title>
        <authorList>
            <person name="Warr A."/>
            <person name="Affara N."/>
            <person name="Aken B."/>
            <person name="Beiki H."/>
            <person name="Bickhart D.M."/>
            <person name="Billis K."/>
            <person name="Chow W."/>
            <person name="Eory L."/>
            <person name="Finlayson H.A."/>
            <person name="Flicek P."/>
            <person name="Giron C.G."/>
            <person name="Griffin D.K."/>
            <person name="Hall R."/>
            <person name="Hannum G."/>
            <person name="Hourlier T."/>
            <person name="Howe K."/>
            <person name="Hume D.A."/>
            <person name="Izuogu O."/>
            <person name="Kim K."/>
            <person name="Koren S."/>
            <person name="Liu H."/>
            <person name="Manchanda N."/>
            <person name="Martin F.J."/>
            <person name="Nonneman D.J."/>
            <person name="O'Connor R.E."/>
            <person name="Phillippy A.M."/>
            <person name="Rohrer G.A."/>
            <person name="Rosen B.D."/>
            <person name="Rund L.A."/>
            <person name="Sargent C.A."/>
            <person name="Schook L.B."/>
            <person name="Schroeder S.G."/>
            <person name="Schwartz A.S."/>
            <person name="Skinner B.M."/>
            <person name="Talbot R."/>
            <person name="Tseng E."/>
            <person name="Tuggle C.K."/>
            <person name="Watson M."/>
            <person name="Smith T.P.L."/>
            <person name="Archibald A.L."/>
        </authorList>
    </citation>
    <scope>NUCLEOTIDE SEQUENCE [LARGE SCALE GENOMIC DNA]</scope>
    <source>
        <strain evidence="22">Duroc</strain>
    </source>
</reference>
<dbReference type="InterPro" id="IPR022141">
    <property type="entry name" value="ATP_Ca_trans_C"/>
</dbReference>
<dbReference type="FunFam" id="1.20.1110.10:FF:000002">
    <property type="entry name" value="Calcium-transporting ATPase"/>
    <property type="match status" value="1"/>
</dbReference>
<dbReference type="GO" id="GO:0030182">
    <property type="term" value="P:neuron differentiation"/>
    <property type="evidence" value="ECO:0007669"/>
    <property type="project" value="Ensembl"/>
</dbReference>
<feature type="region of interest" description="Disordered" evidence="19">
    <location>
        <begin position="1"/>
        <end position="24"/>
    </location>
</feature>